<dbReference type="NCBIfam" id="NF009093">
    <property type="entry name" value="PRK12429.1"/>
    <property type="match status" value="1"/>
</dbReference>
<dbReference type="PROSITE" id="PS00061">
    <property type="entry name" value="ADH_SHORT"/>
    <property type="match status" value="1"/>
</dbReference>
<dbReference type="GO" id="GO:0003858">
    <property type="term" value="F:3-hydroxybutyrate dehydrogenase activity"/>
    <property type="evidence" value="ECO:0007669"/>
    <property type="project" value="UniProtKB-EC"/>
</dbReference>
<dbReference type="NCBIfam" id="TIGR01963">
    <property type="entry name" value="PHB_DH"/>
    <property type="match status" value="1"/>
</dbReference>
<organism evidence="2 3">
    <name type="scientific">Coralloluteibacterium thermophilum</name>
    <dbReference type="NCBI Taxonomy" id="2707049"/>
    <lineage>
        <taxon>Bacteria</taxon>
        <taxon>Pseudomonadati</taxon>
        <taxon>Pseudomonadota</taxon>
        <taxon>Gammaproteobacteria</taxon>
        <taxon>Lysobacterales</taxon>
        <taxon>Lysobacteraceae</taxon>
        <taxon>Coralloluteibacterium</taxon>
    </lineage>
</organism>
<dbReference type="PANTHER" id="PTHR42879">
    <property type="entry name" value="3-OXOACYL-(ACYL-CARRIER-PROTEIN) REDUCTASE"/>
    <property type="match status" value="1"/>
</dbReference>
<evidence type="ECO:0000256" key="1">
    <source>
        <dbReference type="ARBA" id="ARBA00006484"/>
    </source>
</evidence>
<dbReference type="InterPro" id="IPR036291">
    <property type="entry name" value="NAD(P)-bd_dom_sf"/>
</dbReference>
<dbReference type="PANTHER" id="PTHR42879:SF2">
    <property type="entry name" value="3-OXOACYL-[ACYL-CARRIER-PROTEIN] REDUCTASE FABG"/>
    <property type="match status" value="1"/>
</dbReference>
<protein>
    <submittedName>
        <fullName evidence="2">3-hydroxybutyrate dehydrogenase</fullName>
        <ecNumber evidence="2">1.1.1.30</ecNumber>
    </submittedName>
</protein>
<dbReference type="InterPro" id="IPR002347">
    <property type="entry name" value="SDR_fam"/>
</dbReference>
<dbReference type="PRINTS" id="PR00081">
    <property type="entry name" value="GDHRDH"/>
</dbReference>
<keyword evidence="2" id="KW-0560">Oxidoreductase</keyword>
<dbReference type="Gene3D" id="3.40.50.720">
    <property type="entry name" value="NAD(P)-binding Rossmann-like Domain"/>
    <property type="match status" value="1"/>
</dbReference>
<dbReference type="InterPro" id="IPR050259">
    <property type="entry name" value="SDR"/>
</dbReference>
<dbReference type="Pfam" id="PF13561">
    <property type="entry name" value="adh_short_C2"/>
    <property type="match status" value="1"/>
</dbReference>
<dbReference type="PRINTS" id="PR00080">
    <property type="entry name" value="SDRFAMILY"/>
</dbReference>
<dbReference type="SUPFAM" id="SSF51735">
    <property type="entry name" value="NAD(P)-binding Rossmann-fold domains"/>
    <property type="match status" value="1"/>
</dbReference>
<dbReference type="InterPro" id="IPR020904">
    <property type="entry name" value="Sc_DH/Rdtase_CS"/>
</dbReference>
<sequence>MTSRCILVTGAGSGIGAGIAEHLAGQGHHLVVTDLDPAAAGRVAEAIVAAGGSAEAHALDVAAEASVAGLVAALPRPVDVLVNNAGLQHVSPLEDFPMAKWDLLVQVMLTGTARVTRALLPGMRERGFGRIVNIGSIHALVASRYKSAYVAAKHGLIGFSKVVALETADADITINTVCPSYVRTPLVDAQIADQAARHGIGEDEVVERIMLAPMPKKAFIGIDELAGITAFLLTPAARNITGQALVVDGGWTAQ</sequence>
<dbReference type="InterPro" id="IPR011294">
    <property type="entry name" value="3-OHbutyrate_DH"/>
</dbReference>
<evidence type="ECO:0000313" key="3">
    <source>
        <dbReference type="Proteomes" id="UP001595892"/>
    </source>
</evidence>
<dbReference type="RefSeq" id="WP_377003390.1">
    <property type="nucleotide sequence ID" value="NZ_JBHSGG010000010.1"/>
</dbReference>
<comment type="caution">
    <text evidence="2">The sequence shown here is derived from an EMBL/GenBank/DDBJ whole genome shotgun (WGS) entry which is preliminary data.</text>
</comment>
<reference evidence="3" key="1">
    <citation type="journal article" date="2019" name="Int. J. Syst. Evol. Microbiol.">
        <title>The Global Catalogue of Microorganisms (GCM) 10K type strain sequencing project: providing services to taxonomists for standard genome sequencing and annotation.</title>
        <authorList>
            <consortium name="The Broad Institute Genomics Platform"/>
            <consortium name="The Broad Institute Genome Sequencing Center for Infectious Disease"/>
            <person name="Wu L."/>
            <person name="Ma J."/>
        </authorList>
    </citation>
    <scope>NUCLEOTIDE SEQUENCE [LARGE SCALE GENOMIC DNA]</scope>
    <source>
        <strain evidence="3">CGMCC 1.13574</strain>
    </source>
</reference>
<dbReference type="EC" id="1.1.1.30" evidence="2"/>
<comment type="similarity">
    <text evidence="1">Belongs to the short-chain dehydrogenases/reductases (SDR) family.</text>
</comment>
<dbReference type="Proteomes" id="UP001595892">
    <property type="component" value="Unassembled WGS sequence"/>
</dbReference>
<dbReference type="EMBL" id="JBHSGG010000010">
    <property type="protein sequence ID" value="MFC4727375.1"/>
    <property type="molecule type" value="Genomic_DNA"/>
</dbReference>
<proteinExistence type="inferred from homology"/>
<name>A0ABV9NHU2_9GAMM</name>
<evidence type="ECO:0000313" key="2">
    <source>
        <dbReference type="EMBL" id="MFC4727375.1"/>
    </source>
</evidence>
<keyword evidence="3" id="KW-1185">Reference proteome</keyword>
<gene>
    <name evidence="2" type="ORF">ACFO3Q_04225</name>
</gene>
<accession>A0ABV9NHU2</accession>